<evidence type="ECO:0008006" key="3">
    <source>
        <dbReference type="Google" id="ProtNLM"/>
    </source>
</evidence>
<sequence>MGDAQLLGSTFPLPLDAPFTAAMADDAGVSKNHLRTLVREGLLRRVLMGVYAAAQAPGSVLFRARALGLVVPECAVITDRTAAWLHGAPVLERGAHLEAPPISVCERVDSRVRRAGVDGRRRQLRDSDVMSLHGLIVTTPMRTGLDLGRRLWRFDALAAIDGVLRLGVDQDHLLEQIERFRGHRGVRQLRWIAPLGDGRAESPGESALRLHWYDAGLPPPEPQFAIRDDDGREIYRLDVPAPEVRYAAEYDGEEFHSKEADRAHDLERREWISRERHWTVAAFGKDDVYGRTTDITRRLRVGFTAARRSVSFWVP</sequence>
<keyword evidence="2" id="KW-1185">Reference proteome</keyword>
<evidence type="ECO:0000313" key="1">
    <source>
        <dbReference type="EMBL" id="RNM14235.1"/>
    </source>
</evidence>
<dbReference type="EMBL" id="RJSF01000040">
    <property type="protein sequence ID" value="RNM14235.1"/>
    <property type="molecule type" value="Genomic_DNA"/>
</dbReference>
<protein>
    <recommendedName>
        <fullName evidence="3">Type IV toxin-antitoxin system AbiEi family antitoxin domain-containing protein</fullName>
    </recommendedName>
</protein>
<reference evidence="1 2" key="1">
    <citation type="submission" date="2018-11" db="EMBL/GenBank/DDBJ databases">
        <authorList>
            <person name="Li F."/>
        </authorList>
    </citation>
    <scope>NUCLEOTIDE SEQUENCE [LARGE SCALE GENOMIC DNA]</scope>
    <source>
        <strain evidence="1 2">Gsoil 818</strain>
    </source>
</reference>
<name>A0A3N0GP27_9ACTN</name>
<dbReference type="AlphaFoldDB" id="A0A3N0GP27"/>
<gene>
    <name evidence="1" type="ORF">EFL26_15045</name>
</gene>
<evidence type="ECO:0000313" key="2">
    <source>
        <dbReference type="Proteomes" id="UP000279994"/>
    </source>
</evidence>
<accession>A0A3N0GP27</accession>
<comment type="caution">
    <text evidence="1">The sequence shown here is derived from an EMBL/GenBank/DDBJ whole genome shotgun (WGS) entry which is preliminary data.</text>
</comment>
<dbReference type="Proteomes" id="UP000279994">
    <property type="component" value="Unassembled WGS sequence"/>
</dbReference>
<proteinExistence type="predicted"/>
<organism evidence="1 2">
    <name type="scientific">Nocardioides pocheonensis</name>
    <dbReference type="NCBI Taxonomy" id="661485"/>
    <lineage>
        <taxon>Bacteria</taxon>
        <taxon>Bacillati</taxon>
        <taxon>Actinomycetota</taxon>
        <taxon>Actinomycetes</taxon>
        <taxon>Propionibacteriales</taxon>
        <taxon>Nocardioidaceae</taxon>
        <taxon>Nocardioides</taxon>
    </lineage>
</organism>